<accession>A0A847UCD3</accession>
<dbReference type="PRINTS" id="PR00741">
    <property type="entry name" value="GLHYDRLASE29"/>
</dbReference>
<dbReference type="InterPro" id="IPR057739">
    <property type="entry name" value="Glyco_hydro_29_N"/>
</dbReference>
<dbReference type="RefSeq" id="WP_170093867.1">
    <property type="nucleotide sequence ID" value="NZ_WOYG01000001.1"/>
</dbReference>
<feature type="region of interest" description="Disordered" evidence="7">
    <location>
        <begin position="364"/>
        <end position="385"/>
    </location>
</feature>
<evidence type="ECO:0000256" key="5">
    <source>
        <dbReference type="ARBA" id="ARBA00022801"/>
    </source>
</evidence>
<comment type="similarity">
    <text evidence="2">Belongs to the glycosyl hydrolase 29 family.</text>
</comment>
<dbReference type="Gene3D" id="3.20.20.80">
    <property type="entry name" value="Glycosidases"/>
    <property type="match status" value="1"/>
</dbReference>
<dbReference type="Proteomes" id="UP000608662">
    <property type="component" value="Unassembled WGS sequence"/>
</dbReference>
<dbReference type="SUPFAM" id="SSF51445">
    <property type="entry name" value="(Trans)glycosidases"/>
    <property type="match status" value="1"/>
</dbReference>
<keyword evidence="4" id="KW-0732">Signal</keyword>
<dbReference type="Pfam" id="PF01120">
    <property type="entry name" value="Alpha_L_fucos"/>
    <property type="match status" value="1"/>
</dbReference>
<dbReference type="AlphaFoldDB" id="A0A847UCD3"/>
<comment type="function">
    <text evidence="1">Alpha-L-fucosidase is responsible for hydrolyzing the alpha-1,6-linked fucose joined to the reducing-end N-acetylglucosamine of the carbohydrate moieties of glycoproteins.</text>
</comment>
<protein>
    <recommendedName>
        <fullName evidence="3">alpha-L-fucosidase</fullName>
        <ecNumber evidence="3">3.2.1.51</ecNumber>
    </recommendedName>
</protein>
<comment type="caution">
    <text evidence="9">The sequence shown here is derived from an EMBL/GenBank/DDBJ whole genome shotgun (WGS) entry which is preliminary data.</text>
</comment>
<dbReference type="PANTHER" id="PTHR10030">
    <property type="entry name" value="ALPHA-L-FUCOSIDASE"/>
    <property type="match status" value="1"/>
</dbReference>
<sequence length="473" mass="53947">MGEQYDPTWESIDEHPVPDWFEDAKLGIFIHWGPYSVPGWAPVGSYAEWYPFGMYREDSEIREYHEDEWGEDVEYLDFAEMWDAEHWDPEEWASFFSDVGARYVVMTGEHHDGFPLWDSHYMQYNAAQMGPERDLVGELCEAVRAEGLRFAPSYHANQNYYQPGFDGLFGHPDYDATTIEDAVPGPEYVDFMNAKHRELIRKYEPDLLWFDTPRIDGDRLDAQELVVDFYERAAEEWDKEVAVNDRAAQESWGHHGDFVTPEYDHLDDIHEGKWEMCRGVGYSFGYNRAEDEDDHLDGDELVAMFVDVVSKNGNLLINVGPRADGTIPELQRRPIETLGEWLDDNGAAIYGTTYWATWGRDPVAEAEPEETQSEEGLPDDPENHGVRYTWKDRTLYVHFLDEPDETEPLALGEHADLSGLSTAEVVATGDEVPLTVEDGVATLEIPDAAVDERATTVALSDVPNPRDDVNSGQ</sequence>
<evidence type="ECO:0000313" key="10">
    <source>
        <dbReference type="Proteomes" id="UP000608662"/>
    </source>
</evidence>
<reference evidence="9" key="1">
    <citation type="submission" date="2019-12" db="EMBL/GenBank/DDBJ databases">
        <title>Whole-genome sequence of Halomicrobium mukohataei pws1.</title>
        <authorList>
            <person name="Verma D.K."/>
            <person name="Gopal K."/>
            <person name="Prasad E.S."/>
        </authorList>
    </citation>
    <scope>NUCLEOTIDE SEQUENCE</scope>
    <source>
        <strain evidence="9">Pws1</strain>
    </source>
</reference>
<proteinExistence type="inferred from homology"/>
<name>A0A847UCD3_9EURY</name>
<keyword evidence="6" id="KW-0326">Glycosidase</keyword>
<dbReference type="InterPro" id="IPR017853">
    <property type="entry name" value="GH"/>
</dbReference>
<dbReference type="SMART" id="SM00812">
    <property type="entry name" value="Alpha_L_fucos"/>
    <property type="match status" value="1"/>
</dbReference>
<dbReference type="InterPro" id="IPR000933">
    <property type="entry name" value="Glyco_hydro_29"/>
</dbReference>
<dbReference type="OrthoDB" id="184874at2157"/>
<keyword evidence="5" id="KW-0378">Hydrolase</keyword>
<dbReference type="InterPro" id="IPR016286">
    <property type="entry name" value="FUC_metazoa-typ"/>
</dbReference>
<evidence type="ECO:0000256" key="3">
    <source>
        <dbReference type="ARBA" id="ARBA00012662"/>
    </source>
</evidence>
<evidence type="ECO:0000256" key="4">
    <source>
        <dbReference type="ARBA" id="ARBA00022729"/>
    </source>
</evidence>
<feature type="domain" description="Glycoside hydrolase family 29 N-terminal" evidence="8">
    <location>
        <begin position="3"/>
        <end position="346"/>
    </location>
</feature>
<dbReference type="GO" id="GO:0005764">
    <property type="term" value="C:lysosome"/>
    <property type="evidence" value="ECO:0007669"/>
    <property type="project" value="TreeGrafter"/>
</dbReference>
<dbReference type="EC" id="3.2.1.51" evidence="3"/>
<evidence type="ECO:0000259" key="8">
    <source>
        <dbReference type="Pfam" id="PF01120"/>
    </source>
</evidence>
<dbReference type="GO" id="GO:0004560">
    <property type="term" value="F:alpha-L-fucosidase activity"/>
    <property type="evidence" value="ECO:0007669"/>
    <property type="project" value="InterPro"/>
</dbReference>
<evidence type="ECO:0000256" key="6">
    <source>
        <dbReference type="ARBA" id="ARBA00023295"/>
    </source>
</evidence>
<evidence type="ECO:0000313" key="9">
    <source>
        <dbReference type="EMBL" id="NLV10126.1"/>
    </source>
</evidence>
<evidence type="ECO:0000256" key="7">
    <source>
        <dbReference type="SAM" id="MobiDB-lite"/>
    </source>
</evidence>
<dbReference type="EMBL" id="WOYG01000001">
    <property type="protein sequence ID" value="NLV10126.1"/>
    <property type="molecule type" value="Genomic_DNA"/>
</dbReference>
<evidence type="ECO:0000256" key="1">
    <source>
        <dbReference type="ARBA" id="ARBA00004071"/>
    </source>
</evidence>
<dbReference type="PIRSF" id="PIRSF001092">
    <property type="entry name" value="Alpha-L-fucosidase"/>
    <property type="match status" value="1"/>
</dbReference>
<gene>
    <name evidence="9" type="ORF">GOC74_09315</name>
</gene>
<evidence type="ECO:0000256" key="2">
    <source>
        <dbReference type="ARBA" id="ARBA00007951"/>
    </source>
</evidence>
<dbReference type="PANTHER" id="PTHR10030:SF37">
    <property type="entry name" value="ALPHA-L-FUCOSIDASE-RELATED"/>
    <property type="match status" value="1"/>
</dbReference>
<dbReference type="GO" id="GO:0016139">
    <property type="term" value="P:glycoside catabolic process"/>
    <property type="evidence" value="ECO:0007669"/>
    <property type="project" value="TreeGrafter"/>
</dbReference>
<organism evidence="9 10">
    <name type="scientific">Halomicrobium mukohataei</name>
    <dbReference type="NCBI Taxonomy" id="57705"/>
    <lineage>
        <taxon>Archaea</taxon>
        <taxon>Methanobacteriati</taxon>
        <taxon>Methanobacteriota</taxon>
        <taxon>Stenosarchaea group</taxon>
        <taxon>Halobacteria</taxon>
        <taxon>Halobacteriales</taxon>
        <taxon>Haloarculaceae</taxon>
        <taxon>Halomicrobium</taxon>
    </lineage>
</organism>
<feature type="compositionally biased region" description="Acidic residues" evidence="7">
    <location>
        <begin position="364"/>
        <end position="380"/>
    </location>
</feature>
<dbReference type="GO" id="GO:0006004">
    <property type="term" value="P:fucose metabolic process"/>
    <property type="evidence" value="ECO:0007669"/>
    <property type="project" value="InterPro"/>
</dbReference>